<dbReference type="AlphaFoldDB" id="A0A1G6QJM0"/>
<dbReference type="InterPro" id="IPR036259">
    <property type="entry name" value="MFS_trans_sf"/>
</dbReference>
<reference evidence="1 2" key="1">
    <citation type="submission" date="2016-10" db="EMBL/GenBank/DDBJ databases">
        <authorList>
            <person name="de Groot N.N."/>
        </authorList>
    </citation>
    <scope>NUCLEOTIDE SEQUENCE [LARGE SCALE GENOMIC DNA]</scope>
    <source>
        <strain evidence="1 2">CGMCC 4.5506</strain>
    </source>
</reference>
<dbReference type="SUPFAM" id="SSF103473">
    <property type="entry name" value="MFS general substrate transporter"/>
    <property type="match status" value="1"/>
</dbReference>
<gene>
    <name evidence="1" type="ORF">SAMN05421630_104475</name>
</gene>
<accession>A0A1G6QJM0</accession>
<dbReference type="Proteomes" id="UP000199494">
    <property type="component" value="Unassembled WGS sequence"/>
</dbReference>
<sequence length="149" mass="14998">MFVPYTYIGVIYAPATGGSGVALALLMLVGGIAGAIGNLAAGFLTDRLGGARVVAVALIWLTAGLLVVPLATGHFGAALVAVGFYVVGAFAMSGLVGAAGIELLGSRYVSLLAAALALLAMGASFCAQRLIRSNARGWEYPAAQRRSGR</sequence>
<protein>
    <submittedName>
        <fullName evidence="1">Uncharacterized protein</fullName>
    </submittedName>
</protein>
<dbReference type="EMBL" id="FMZE01000004">
    <property type="protein sequence ID" value="SDC92523.1"/>
    <property type="molecule type" value="Genomic_DNA"/>
</dbReference>
<dbReference type="STRING" id="530584.SAMN05421630_104475"/>
<organism evidence="1 2">
    <name type="scientific">Prauserella marina</name>
    <dbReference type="NCBI Taxonomy" id="530584"/>
    <lineage>
        <taxon>Bacteria</taxon>
        <taxon>Bacillati</taxon>
        <taxon>Actinomycetota</taxon>
        <taxon>Actinomycetes</taxon>
        <taxon>Pseudonocardiales</taxon>
        <taxon>Pseudonocardiaceae</taxon>
        <taxon>Prauserella</taxon>
    </lineage>
</organism>
<evidence type="ECO:0000313" key="2">
    <source>
        <dbReference type="Proteomes" id="UP000199494"/>
    </source>
</evidence>
<evidence type="ECO:0000313" key="1">
    <source>
        <dbReference type="EMBL" id="SDC92523.1"/>
    </source>
</evidence>
<proteinExistence type="predicted"/>
<keyword evidence="2" id="KW-1185">Reference proteome</keyword>
<name>A0A1G6QJM0_9PSEU</name>